<dbReference type="InterPro" id="IPR013658">
    <property type="entry name" value="SGL"/>
</dbReference>
<feature type="domain" description="SMP-30/Gluconolactonase/LRE-like region" evidence="2">
    <location>
        <begin position="5"/>
        <end position="97"/>
    </location>
</feature>
<dbReference type="Pfam" id="PF08450">
    <property type="entry name" value="SGL"/>
    <property type="match status" value="1"/>
</dbReference>
<evidence type="ECO:0000259" key="2">
    <source>
        <dbReference type="Pfam" id="PF08450"/>
    </source>
</evidence>
<dbReference type="PANTHER" id="PTHR10907:SF47">
    <property type="entry name" value="REGUCALCIN"/>
    <property type="match status" value="1"/>
</dbReference>
<protein>
    <submittedName>
        <fullName evidence="3">SMP-30/gluconolactonase/LRE family protein</fullName>
    </submittedName>
</protein>
<dbReference type="PANTHER" id="PTHR10907">
    <property type="entry name" value="REGUCALCIN"/>
    <property type="match status" value="1"/>
</dbReference>
<evidence type="ECO:0000256" key="1">
    <source>
        <dbReference type="ARBA" id="ARBA00008853"/>
    </source>
</evidence>
<dbReference type="SUPFAM" id="SSF63829">
    <property type="entry name" value="Calcium-dependent phosphotriesterase"/>
    <property type="match status" value="1"/>
</dbReference>
<gene>
    <name evidence="3" type="ORF">ACFSOZ_02895</name>
</gene>
<dbReference type="Gene3D" id="2.120.10.30">
    <property type="entry name" value="TolB, C-terminal domain"/>
    <property type="match status" value="1"/>
</dbReference>
<name>A0ABW4U2A2_9HYPH</name>
<evidence type="ECO:0000313" key="3">
    <source>
        <dbReference type="EMBL" id="MFD1981653.1"/>
    </source>
</evidence>
<keyword evidence="4" id="KW-1185">Reference proteome</keyword>
<organism evidence="3 4">
    <name type="scientific">Mesorhizobium newzealandense</name>
    <dbReference type="NCBI Taxonomy" id="1300302"/>
    <lineage>
        <taxon>Bacteria</taxon>
        <taxon>Pseudomonadati</taxon>
        <taxon>Pseudomonadota</taxon>
        <taxon>Alphaproteobacteria</taxon>
        <taxon>Hyphomicrobiales</taxon>
        <taxon>Phyllobacteriaceae</taxon>
        <taxon>Mesorhizobium</taxon>
    </lineage>
</organism>
<dbReference type="EMBL" id="JBHUGZ010000001">
    <property type="protein sequence ID" value="MFD1981653.1"/>
    <property type="molecule type" value="Genomic_DNA"/>
</dbReference>
<dbReference type="RefSeq" id="WP_379093855.1">
    <property type="nucleotide sequence ID" value="NZ_JBHUGZ010000001.1"/>
</dbReference>
<dbReference type="InterPro" id="IPR011042">
    <property type="entry name" value="6-blade_b-propeller_TolB-like"/>
</dbReference>
<dbReference type="PRINTS" id="PR01790">
    <property type="entry name" value="SMP30FAMILY"/>
</dbReference>
<comment type="similarity">
    <text evidence="1">Belongs to the SMP-30/CGR1 family.</text>
</comment>
<comment type="caution">
    <text evidence="3">The sequence shown here is derived from an EMBL/GenBank/DDBJ whole genome shotgun (WGS) entry which is preliminary data.</text>
</comment>
<reference evidence="4" key="1">
    <citation type="journal article" date="2019" name="Int. J. Syst. Evol. Microbiol.">
        <title>The Global Catalogue of Microorganisms (GCM) 10K type strain sequencing project: providing services to taxonomists for standard genome sequencing and annotation.</title>
        <authorList>
            <consortium name="The Broad Institute Genomics Platform"/>
            <consortium name="The Broad Institute Genome Sequencing Center for Infectious Disease"/>
            <person name="Wu L."/>
            <person name="Ma J."/>
        </authorList>
    </citation>
    <scope>NUCLEOTIDE SEQUENCE [LARGE SCALE GENOMIC DNA]</scope>
    <source>
        <strain evidence="4">CGMCC 1.16225</strain>
    </source>
</reference>
<dbReference type="InterPro" id="IPR005511">
    <property type="entry name" value="SMP-30"/>
</dbReference>
<evidence type="ECO:0000313" key="4">
    <source>
        <dbReference type="Proteomes" id="UP001597405"/>
    </source>
</evidence>
<accession>A0ABW4U2A2</accession>
<dbReference type="Proteomes" id="UP001597405">
    <property type="component" value="Unassembled WGS sequence"/>
</dbReference>
<sequence>MFGASDTVGHRILSYDLNENGMLYGRRVFFTFASNDGMPDGLTVDSAGNVWSALYGGGKVVCIDARGTLRRSLYLPATFATSLCFGGSELKTLYVTTGWNSSTTEATKANDVGGAVFMRPVDTPGLPNPSLRSRRR</sequence>
<proteinExistence type="inferred from homology"/>